<dbReference type="InterPro" id="IPR017853">
    <property type="entry name" value="GH"/>
</dbReference>
<dbReference type="InterPro" id="IPR002241">
    <property type="entry name" value="Glyco_hydro_27"/>
</dbReference>
<evidence type="ECO:0000313" key="4">
    <source>
        <dbReference type="EMBL" id="KZV32780.1"/>
    </source>
</evidence>
<accession>A0A2Z7BEW8</accession>
<dbReference type="SUPFAM" id="SSF51445">
    <property type="entry name" value="(Trans)glycosidases"/>
    <property type="match status" value="1"/>
</dbReference>
<dbReference type="GO" id="GO:0009505">
    <property type="term" value="C:plant-type cell wall"/>
    <property type="evidence" value="ECO:0007669"/>
    <property type="project" value="TreeGrafter"/>
</dbReference>
<keyword evidence="3" id="KW-0326">Glycosidase</keyword>
<comment type="similarity">
    <text evidence="1">Belongs to the glycosyl hydrolase 27 family.</text>
</comment>
<dbReference type="EMBL" id="KV006349">
    <property type="protein sequence ID" value="KZV32780.1"/>
    <property type="molecule type" value="Genomic_DNA"/>
</dbReference>
<proteinExistence type="inferred from homology"/>
<evidence type="ECO:0000313" key="5">
    <source>
        <dbReference type="Proteomes" id="UP000250235"/>
    </source>
</evidence>
<keyword evidence="2" id="KW-0378">Hydrolase</keyword>
<dbReference type="Gene3D" id="3.20.20.70">
    <property type="entry name" value="Aldolase class I"/>
    <property type="match status" value="1"/>
</dbReference>
<protein>
    <submittedName>
        <fullName evidence="4">Alpha-galactosidase-like</fullName>
    </submittedName>
</protein>
<dbReference type="InterPro" id="IPR013785">
    <property type="entry name" value="Aldolase_TIM"/>
</dbReference>
<dbReference type="PANTHER" id="PTHR11452">
    <property type="entry name" value="ALPHA-GALACTOSIDASE/ALPHA-N-ACETYLGALACTOSAMINIDASE"/>
    <property type="match status" value="1"/>
</dbReference>
<evidence type="ECO:0000256" key="3">
    <source>
        <dbReference type="ARBA" id="ARBA00023295"/>
    </source>
</evidence>
<gene>
    <name evidence="4" type="ORF">F511_23692</name>
</gene>
<dbReference type="Proteomes" id="UP000250235">
    <property type="component" value="Unassembled WGS sequence"/>
</dbReference>
<evidence type="ECO:0000256" key="2">
    <source>
        <dbReference type="ARBA" id="ARBA00022801"/>
    </source>
</evidence>
<dbReference type="GO" id="GO:0004553">
    <property type="term" value="F:hydrolase activity, hydrolyzing O-glycosyl compounds"/>
    <property type="evidence" value="ECO:0007669"/>
    <property type="project" value="InterPro"/>
</dbReference>
<dbReference type="OrthoDB" id="5795902at2759"/>
<keyword evidence="5" id="KW-1185">Reference proteome</keyword>
<evidence type="ECO:0000256" key="1">
    <source>
        <dbReference type="ARBA" id="ARBA00009743"/>
    </source>
</evidence>
<dbReference type="GO" id="GO:0005975">
    <property type="term" value="P:carbohydrate metabolic process"/>
    <property type="evidence" value="ECO:0007669"/>
    <property type="project" value="InterPro"/>
</dbReference>
<reference evidence="4 5" key="1">
    <citation type="journal article" date="2015" name="Proc. Natl. Acad. Sci. U.S.A.">
        <title>The resurrection genome of Boea hygrometrica: A blueprint for survival of dehydration.</title>
        <authorList>
            <person name="Xiao L."/>
            <person name="Yang G."/>
            <person name="Zhang L."/>
            <person name="Yang X."/>
            <person name="Zhao S."/>
            <person name="Ji Z."/>
            <person name="Zhou Q."/>
            <person name="Hu M."/>
            <person name="Wang Y."/>
            <person name="Chen M."/>
            <person name="Xu Y."/>
            <person name="Jin H."/>
            <person name="Xiao X."/>
            <person name="Hu G."/>
            <person name="Bao F."/>
            <person name="Hu Y."/>
            <person name="Wan P."/>
            <person name="Li L."/>
            <person name="Deng X."/>
            <person name="Kuang T."/>
            <person name="Xiang C."/>
            <person name="Zhu J.K."/>
            <person name="Oliver M.J."/>
            <person name="He Y."/>
        </authorList>
    </citation>
    <scope>NUCLEOTIDE SEQUENCE [LARGE SCALE GENOMIC DNA]</scope>
    <source>
        <strain evidence="5">cv. XS01</strain>
    </source>
</reference>
<dbReference type="AlphaFoldDB" id="A0A2Z7BEW8"/>
<organism evidence="4 5">
    <name type="scientific">Dorcoceras hygrometricum</name>
    <dbReference type="NCBI Taxonomy" id="472368"/>
    <lineage>
        <taxon>Eukaryota</taxon>
        <taxon>Viridiplantae</taxon>
        <taxon>Streptophyta</taxon>
        <taxon>Embryophyta</taxon>
        <taxon>Tracheophyta</taxon>
        <taxon>Spermatophyta</taxon>
        <taxon>Magnoliopsida</taxon>
        <taxon>eudicotyledons</taxon>
        <taxon>Gunneridae</taxon>
        <taxon>Pentapetalae</taxon>
        <taxon>asterids</taxon>
        <taxon>lamiids</taxon>
        <taxon>Lamiales</taxon>
        <taxon>Gesneriaceae</taxon>
        <taxon>Didymocarpoideae</taxon>
        <taxon>Trichosporeae</taxon>
        <taxon>Loxocarpinae</taxon>
        <taxon>Dorcoceras</taxon>
    </lineage>
</organism>
<name>A0A2Z7BEW8_9LAMI</name>
<sequence>MTTEEYCSYFSIWALMKAPLLIGCDTRTMDNVTRALGNEEEIAVNQGFRDVCG</sequence>
<dbReference type="PANTHER" id="PTHR11452:SF33">
    <property type="entry name" value="ALPHA-GALACTOSIDASE 2"/>
    <property type="match status" value="1"/>
</dbReference>